<feature type="signal peptide" evidence="1">
    <location>
        <begin position="1"/>
        <end position="20"/>
    </location>
</feature>
<dbReference type="Proteomes" id="UP001301958">
    <property type="component" value="Unassembled WGS sequence"/>
</dbReference>
<reference evidence="2" key="2">
    <citation type="submission" date="2023-05" db="EMBL/GenBank/DDBJ databases">
        <authorList>
            <consortium name="Lawrence Berkeley National Laboratory"/>
            <person name="Steindorff A."/>
            <person name="Hensen N."/>
            <person name="Bonometti L."/>
            <person name="Westerberg I."/>
            <person name="Brannstrom I.O."/>
            <person name="Guillou S."/>
            <person name="Cros-Aarteil S."/>
            <person name="Calhoun S."/>
            <person name="Haridas S."/>
            <person name="Kuo A."/>
            <person name="Mondo S."/>
            <person name="Pangilinan J."/>
            <person name="Riley R."/>
            <person name="Labutti K."/>
            <person name="Andreopoulos B."/>
            <person name="Lipzen A."/>
            <person name="Chen C."/>
            <person name="Yanf M."/>
            <person name="Daum C."/>
            <person name="Ng V."/>
            <person name="Clum A."/>
            <person name="Ohm R."/>
            <person name="Martin F."/>
            <person name="Silar P."/>
            <person name="Natvig D."/>
            <person name="Lalanne C."/>
            <person name="Gautier V."/>
            <person name="Ament-Velasquez S.L."/>
            <person name="Kruys A."/>
            <person name="Hutchinson M.I."/>
            <person name="Powell A.J."/>
            <person name="Barry K."/>
            <person name="Miller A.N."/>
            <person name="Grigoriev I.V."/>
            <person name="Debuchy R."/>
            <person name="Gladieux P."/>
            <person name="Thoren M.H."/>
            <person name="Johannesson H."/>
        </authorList>
    </citation>
    <scope>NUCLEOTIDE SEQUENCE</scope>
    <source>
        <strain evidence="2">CBS 990.96</strain>
    </source>
</reference>
<organism evidence="2 3">
    <name type="scientific">Podospora fimiseda</name>
    <dbReference type="NCBI Taxonomy" id="252190"/>
    <lineage>
        <taxon>Eukaryota</taxon>
        <taxon>Fungi</taxon>
        <taxon>Dikarya</taxon>
        <taxon>Ascomycota</taxon>
        <taxon>Pezizomycotina</taxon>
        <taxon>Sordariomycetes</taxon>
        <taxon>Sordariomycetidae</taxon>
        <taxon>Sordariales</taxon>
        <taxon>Podosporaceae</taxon>
        <taxon>Podospora</taxon>
    </lineage>
</organism>
<evidence type="ECO:0000313" key="3">
    <source>
        <dbReference type="Proteomes" id="UP001301958"/>
    </source>
</evidence>
<sequence>MQLSTLTIQTIAFLAATSQAWMLTAYDKSGNCNTNSAPAPRTRVLTGAPNLTRCFTFDQSMPGTGCTEYFPGGQRACGPSGSLLPMSVRTHSGGCKVYREVNCQGYATEYPAGNWCVAGWGAAIRSFSCSG</sequence>
<keyword evidence="3" id="KW-1185">Reference proteome</keyword>
<evidence type="ECO:0000256" key="1">
    <source>
        <dbReference type="SAM" id="SignalP"/>
    </source>
</evidence>
<evidence type="ECO:0000313" key="2">
    <source>
        <dbReference type="EMBL" id="KAK4224078.1"/>
    </source>
</evidence>
<dbReference type="EMBL" id="MU865404">
    <property type="protein sequence ID" value="KAK4224078.1"/>
    <property type="molecule type" value="Genomic_DNA"/>
</dbReference>
<keyword evidence="1" id="KW-0732">Signal</keyword>
<gene>
    <name evidence="2" type="ORF">QBC38DRAFT_547938</name>
</gene>
<feature type="chain" id="PRO_5042858479" evidence="1">
    <location>
        <begin position="21"/>
        <end position="131"/>
    </location>
</feature>
<comment type="caution">
    <text evidence="2">The sequence shown here is derived from an EMBL/GenBank/DDBJ whole genome shotgun (WGS) entry which is preliminary data.</text>
</comment>
<protein>
    <submittedName>
        <fullName evidence="2">Uncharacterized protein</fullName>
    </submittedName>
</protein>
<name>A0AAN7BIV4_9PEZI</name>
<reference evidence="2" key="1">
    <citation type="journal article" date="2023" name="Mol. Phylogenet. Evol.">
        <title>Genome-scale phylogeny and comparative genomics of the fungal order Sordariales.</title>
        <authorList>
            <person name="Hensen N."/>
            <person name="Bonometti L."/>
            <person name="Westerberg I."/>
            <person name="Brannstrom I.O."/>
            <person name="Guillou S."/>
            <person name="Cros-Aarteil S."/>
            <person name="Calhoun S."/>
            <person name="Haridas S."/>
            <person name="Kuo A."/>
            <person name="Mondo S."/>
            <person name="Pangilinan J."/>
            <person name="Riley R."/>
            <person name="LaButti K."/>
            <person name="Andreopoulos B."/>
            <person name="Lipzen A."/>
            <person name="Chen C."/>
            <person name="Yan M."/>
            <person name="Daum C."/>
            <person name="Ng V."/>
            <person name="Clum A."/>
            <person name="Steindorff A."/>
            <person name="Ohm R.A."/>
            <person name="Martin F."/>
            <person name="Silar P."/>
            <person name="Natvig D.O."/>
            <person name="Lalanne C."/>
            <person name="Gautier V."/>
            <person name="Ament-Velasquez S.L."/>
            <person name="Kruys A."/>
            <person name="Hutchinson M.I."/>
            <person name="Powell A.J."/>
            <person name="Barry K."/>
            <person name="Miller A.N."/>
            <person name="Grigoriev I.V."/>
            <person name="Debuchy R."/>
            <person name="Gladieux P."/>
            <person name="Hiltunen Thoren M."/>
            <person name="Johannesson H."/>
        </authorList>
    </citation>
    <scope>NUCLEOTIDE SEQUENCE</scope>
    <source>
        <strain evidence="2">CBS 990.96</strain>
    </source>
</reference>
<accession>A0AAN7BIV4</accession>
<dbReference type="AlphaFoldDB" id="A0AAN7BIV4"/>
<proteinExistence type="predicted"/>